<protein>
    <submittedName>
        <fullName evidence="1">Uncharacterized protein</fullName>
    </submittedName>
</protein>
<evidence type="ECO:0000313" key="2">
    <source>
        <dbReference type="Proteomes" id="UP000078486"/>
    </source>
</evidence>
<reference evidence="1 2" key="1">
    <citation type="submission" date="2016-01" db="EMBL/GenBank/DDBJ databases">
        <title>High potential of lignocellulose degradation of a new Verrucomicrobia species.</title>
        <authorList>
            <person name="Wang Y."/>
            <person name="Shi Y."/>
            <person name="Qiu Z."/>
            <person name="Liu S."/>
            <person name="Yang H."/>
        </authorList>
    </citation>
    <scope>NUCLEOTIDE SEQUENCE [LARGE SCALE GENOMIC DNA]</scope>
    <source>
        <strain evidence="1 2">TSB47</strain>
    </source>
</reference>
<accession>A0A178IKD6</accession>
<dbReference type="Proteomes" id="UP000078486">
    <property type="component" value="Unassembled WGS sequence"/>
</dbReference>
<organism evidence="1 2">
    <name type="scientific">Termitidicoccus mucosus</name>
    <dbReference type="NCBI Taxonomy" id="1184151"/>
    <lineage>
        <taxon>Bacteria</taxon>
        <taxon>Pseudomonadati</taxon>
        <taxon>Verrucomicrobiota</taxon>
        <taxon>Opitutia</taxon>
        <taxon>Opitutales</taxon>
        <taxon>Opitutaceae</taxon>
        <taxon>Termitidicoccus</taxon>
    </lineage>
</organism>
<keyword evidence="2" id="KW-1185">Reference proteome</keyword>
<dbReference type="AlphaFoldDB" id="A0A178IKD6"/>
<evidence type="ECO:0000313" key="1">
    <source>
        <dbReference type="EMBL" id="OAM89639.1"/>
    </source>
</evidence>
<name>A0A178IKD6_9BACT</name>
<comment type="caution">
    <text evidence="1">The sequence shown here is derived from an EMBL/GenBank/DDBJ whole genome shotgun (WGS) entry which is preliminary data.</text>
</comment>
<proteinExistence type="predicted"/>
<dbReference type="EMBL" id="LRRQ01000084">
    <property type="protein sequence ID" value="OAM89639.1"/>
    <property type="molecule type" value="Genomic_DNA"/>
</dbReference>
<gene>
    <name evidence="1" type="ORF">AW736_12120</name>
</gene>
<sequence>MLNNQVSVGHFSQFFQLTTFLDENGQIELFSDIENSFSTCGFCSKNRISQLSKNASCSHFKY</sequence>